<feature type="non-terminal residue" evidence="1">
    <location>
        <position position="43"/>
    </location>
</feature>
<organism evidence="1 2">
    <name type="scientific">Trifolium medium</name>
    <dbReference type="NCBI Taxonomy" id="97028"/>
    <lineage>
        <taxon>Eukaryota</taxon>
        <taxon>Viridiplantae</taxon>
        <taxon>Streptophyta</taxon>
        <taxon>Embryophyta</taxon>
        <taxon>Tracheophyta</taxon>
        <taxon>Spermatophyta</taxon>
        <taxon>Magnoliopsida</taxon>
        <taxon>eudicotyledons</taxon>
        <taxon>Gunneridae</taxon>
        <taxon>Pentapetalae</taxon>
        <taxon>rosids</taxon>
        <taxon>fabids</taxon>
        <taxon>Fabales</taxon>
        <taxon>Fabaceae</taxon>
        <taxon>Papilionoideae</taxon>
        <taxon>50 kb inversion clade</taxon>
        <taxon>NPAAA clade</taxon>
        <taxon>Hologalegina</taxon>
        <taxon>IRL clade</taxon>
        <taxon>Trifolieae</taxon>
        <taxon>Trifolium</taxon>
    </lineage>
</organism>
<protein>
    <submittedName>
        <fullName evidence="1">Uncharacterized protein</fullName>
    </submittedName>
</protein>
<name>A0A392TPM0_9FABA</name>
<reference evidence="1 2" key="1">
    <citation type="journal article" date="2018" name="Front. Plant Sci.">
        <title>Red Clover (Trifolium pratense) and Zigzag Clover (T. medium) - A Picture of Genomic Similarities and Differences.</title>
        <authorList>
            <person name="Dluhosova J."/>
            <person name="Istvanek J."/>
            <person name="Nedelnik J."/>
            <person name="Repkova J."/>
        </authorList>
    </citation>
    <scope>NUCLEOTIDE SEQUENCE [LARGE SCALE GENOMIC DNA]</scope>
    <source>
        <strain evidence="2">cv. 10/8</strain>
        <tissue evidence="1">Leaf</tissue>
    </source>
</reference>
<evidence type="ECO:0000313" key="1">
    <source>
        <dbReference type="EMBL" id="MCI62848.1"/>
    </source>
</evidence>
<comment type="caution">
    <text evidence="1">The sequence shown here is derived from an EMBL/GenBank/DDBJ whole genome shotgun (WGS) entry which is preliminary data.</text>
</comment>
<dbReference type="Proteomes" id="UP000265520">
    <property type="component" value="Unassembled WGS sequence"/>
</dbReference>
<evidence type="ECO:0000313" key="2">
    <source>
        <dbReference type="Proteomes" id="UP000265520"/>
    </source>
</evidence>
<proteinExistence type="predicted"/>
<dbReference type="EMBL" id="LXQA010626529">
    <property type="protein sequence ID" value="MCI62848.1"/>
    <property type="molecule type" value="Genomic_DNA"/>
</dbReference>
<keyword evidence="2" id="KW-1185">Reference proteome</keyword>
<dbReference type="AlphaFoldDB" id="A0A392TPM0"/>
<sequence length="43" mass="5099">MLLPPVMIRKLCSKKETVHLLLEMVTDMAEEVDDWEEKAKEIR</sequence>
<accession>A0A392TPM0</accession>